<dbReference type="GO" id="GO:0071949">
    <property type="term" value="F:FAD binding"/>
    <property type="evidence" value="ECO:0007669"/>
    <property type="project" value="InterPro"/>
</dbReference>
<dbReference type="PANTHER" id="PTHR42685:SF22">
    <property type="entry name" value="CONDITIONED MEDIUM FACTOR RECEPTOR 1"/>
    <property type="match status" value="1"/>
</dbReference>
<dbReference type="EMBL" id="VIWU01000001">
    <property type="protein sequence ID" value="TWF81454.1"/>
    <property type="molecule type" value="Genomic_DNA"/>
</dbReference>
<gene>
    <name evidence="2" type="ORF">FHX44_117397</name>
</gene>
<keyword evidence="3" id="KW-1185">Reference proteome</keyword>
<proteinExistence type="predicted"/>
<dbReference type="AlphaFoldDB" id="A0A561T2W6"/>
<evidence type="ECO:0000313" key="3">
    <source>
        <dbReference type="Proteomes" id="UP000321261"/>
    </source>
</evidence>
<feature type="domain" description="FAD-binding" evidence="1">
    <location>
        <begin position="9"/>
        <end position="315"/>
    </location>
</feature>
<dbReference type="Proteomes" id="UP000321261">
    <property type="component" value="Unassembled WGS sequence"/>
</dbReference>
<reference evidence="2 3" key="1">
    <citation type="submission" date="2019-06" db="EMBL/GenBank/DDBJ databases">
        <title>Sequencing the genomes of 1000 actinobacteria strains.</title>
        <authorList>
            <person name="Klenk H.-P."/>
        </authorList>
    </citation>
    <scope>NUCLEOTIDE SEQUENCE [LARGE SCALE GENOMIC DNA]</scope>
    <source>
        <strain evidence="2 3">DSM 45671</strain>
    </source>
</reference>
<name>A0A561T2W6_9PSEU</name>
<dbReference type="RefSeq" id="WP_147259948.1">
    <property type="nucleotide sequence ID" value="NZ_VIWU01000001.1"/>
</dbReference>
<comment type="caution">
    <text evidence="2">The sequence shown here is derived from an EMBL/GenBank/DDBJ whole genome shotgun (WGS) entry which is preliminary data.</text>
</comment>
<dbReference type="Pfam" id="PF01494">
    <property type="entry name" value="FAD_binding_3"/>
    <property type="match status" value="1"/>
</dbReference>
<dbReference type="PRINTS" id="PR00420">
    <property type="entry name" value="RNGMNOXGNASE"/>
</dbReference>
<accession>A0A561T2W6</accession>
<dbReference type="PANTHER" id="PTHR42685">
    <property type="entry name" value="GERANYLGERANYL DIPHOSPHATE REDUCTASE"/>
    <property type="match status" value="1"/>
</dbReference>
<dbReference type="OrthoDB" id="103324at2"/>
<dbReference type="InterPro" id="IPR050407">
    <property type="entry name" value="Geranylgeranyl_reductase"/>
</dbReference>
<protein>
    <submittedName>
        <fullName evidence="2">Flavin-dependent dehydrogenase</fullName>
    </submittedName>
</protein>
<dbReference type="Gene3D" id="3.50.50.60">
    <property type="entry name" value="FAD/NAD(P)-binding domain"/>
    <property type="match status" value="1"/>
</dbReference>
<evidence type="ECO:0000313" key="2">
    <source>
        <dbReference type="EMBL" id="TWF81454.1"/>
    </source>
</evidence>
<organism evidence="2 3">
    <name type="scientific">Pseudonocardia hierapolitana</name>
    <dbReference type="NCBI Taxonomy" id="1128676"/>
    <lineage>
        <taxon>Bacteria</taxon>
        <taxon>Bacillati</taxon>
        <taxon>Actinomycetota</taxon>
        <taxon>Actinomycetes</taxon>
        <taxon>Pseudonocardiales</taxon>
        <taxon>Pseudonocardiaceae</taxon>
        <taxon>Pseudonocardia</taxon>
    </lineage>
</organism>
<dbReference type="SUPFAM" id="SSF51905">
    <property type="entry name" value="FAD/NAD(P)-binding domain"/>
    <property type="match status" value="1"/>
</dbReference>
<dbReference type="InterPro" id="IPR036188">
    <property type="entry name" value="FAD/NAD-bd_sf"/>
</dbReference>
<evidence type="ECO:0000259" key="1">
    <source>
        <dbReference type="Pfam" id="PF01494"/>
    </source>
</evidence>
<dbReference type="InterPro" id="IPR002938">
    <property type="entry name" value="FAD-bd"/>
</dbReference>
<sequence>MSGGPDGYDAIVVGARCAGSPTAMLLARTGHEVLVVDRASFPSDTLSTHLVHAPGVAALRRWGLLDRAVAGCPPIEAYAFDFGPFTITGRPGTAYAPRRTVLDTVLVEAAAAAGAEVRERFTVSEILVEDGRVTGIRGHGKGGRTVTERAAAVVGADGLHSLVARTVRPEQYHEKPQLLCGYYAYWSGLPMDGRFESYDRTDRAFAAWPTNDDLTLVIAGWPFRELAANRGDVEGNYLATLATAPAFADRLRTARRETRIAGTAVPNFFRTPYGPGWALVGDAGYNKDFITAQGIQDAFRDAELCATALHDSFSGARAFDAAMHDYRSARDEALPMYEFTAELASLEPAPPELQQLLSAVSCDQEAMDGFARVVAGVTSPAEFFSDENVGRILDDQRMQRRTDLTRRP</sequence>